<gene>
    <name evidence="2" type="ORF">ILEXP_LOCUS59108</name>
</gene>
<reference evidence="2 3" key="1">
    <citation type="submission" date="2024-02" db="EMBL/GenBank/DDBJ databases">
        <authorList>
            <person name="Vignale AGUSTIN F."/>
            <person name="Sosa J E."/>
            <person name="Modenutti C."/>
        </authorList>
    </citation>
    <scope>NUCLEOTIDE SEQUENCE [LARGE SCALE GENOMIC DNA]</scope>
</reference>
<organism evidence="2 3">
    <name type="scientific">Ilex paraguariensis</name>
    <name type="common">yerba mate</name>
    <dbReference type="NCBI Taxonomy" id="185542"/>
    <lineage>
        <taxon>Eukaryota</taxon>
        <taxon>Viridiplantae</taxon>
        <taxon>Streptophyta</taxon>
        <taxon>Embryophyta</taxon>
        <taxon>Tracheophyta</taxon>
        <taxon>Spermatophyta</taxon>
        <taxon>Magnoliopsida</taxon>
        <taxon>eudicotyledons</taxon>
        <taxon>Gunneridae</taxon>
        <taxon>Pentapetalae</taxon>
        <taxon>asterids</taxon>
        <taxon>campanulids</taxon>
        <taxon>Aquifoliales</taxon>
        <taxon>Aquifoliaceae</taxon>
        <taxon>Ilex</taxon>
    </lineage>
</organism>
<name>A0ABC8V510_9AQUA</name>
<comment type="caution">
    <text evidence="2">The sequence shown here is derived from an EMBL/GenBank/DDBJ whole genome shotgun (WGS) entry which is preliminary data.</text>
</comment>
<evidence type="ECO:0000256" key="1">
    <source>
        <dbReference type="SAM" id="MobiDB-lite"/>
    </source>
</evidence>
<dbReference type="AlphaFoldDB" id="A0ABC8V510"/>
<feature type="non-terminal residue" evidence="2">
    <location>
        <position position="173"/>
    </location>
</feature>
<dbReference type="EMBL" id="CAUOFW020010455">
    <property type="protein sequence ID" value="CAK9188425.1"/>
    <property type="molecule type" value="Genomic_DNA"/>
</dbReference>
<dbReference type="Proteomes" id="UP001642360">
    <property type="component" value="Unassembled WGS sequence"/>
</dbReference>
<sequence>MPIPIPIPISIPLRVDDRAPRSLHAATWRTSRRNTRRVAAYRPFSLRVRVSTSLVLEADCTNTNYHLYEPSEIIRVDRFEFVFRNRLKSDTKKRGGKDESGDRVFGGCAGRDQSNVRSAAQSSDDRAAPVTAAAAVTVAAAAAAEKVDDGANKTSVAVEKIAAYSAPAPTFVS</sequence>
<proteinExistence type="predicted"/>
<feature type="region of interest" description="Disordered" evidence="1">
    <location>
        <begin position="90"/>
        <end position="110"/>
    </location>
</feature>
<evidence type="ECO:0000313" key="3">
    <source>
        <dbReference type="Proteomes" id="UP001642360"/>
    </source>
</evidence>
<keyword evidence="3" id="KW-1185">Reference proteome</keyword>
<evidence type="ECO:0000313" key="2">
    <source>
        <dbReference type="EMBL" id="CAK9188425.1"/>
    </source>
</evidence>
<protein>
    <submittedName>
        <fullName evidence="2">Uncharacterized protein</fullName>
    </submittedName>
</protein>
<accession>A0ABC8V510</accession>
<feature type="compositionally biased region" description="Basic and acidic residues" evidence="1">
    <location>
        <begin position="90"/>
        <end position="102"/>
    </location>
</feature>